<evidence type="ECO:0000256" key="2">
    <source>
        <dbReference type="ARBA" id="ARBA00009105"/>
    </source>
</evidence>
<protein>
    <recommendedName>
        <fullName evidence="14">Glycosyltransferase family 71 protein</fullName>
    </recommendedName>
</protein>
<evidence type="ECO:0000256" key="9">
    <source>
        <dbReference type="ARBA" id="ARBA00023180"/>
    </source>
</evidence>
<evidence type="ECO:0000256" key="10">
    <source>
        <dbReference type="SAM" id="MobiDB-lite"/>
    </source>
</evidence>
<name>A0AAD5XAV0_9FUNG</name>
<organism evidence="12 13">
    <name type="scientific">Physocladia obscura</name>
    <dbReference type="NCBI Taxonomy" id="109957"/>
    <lineage>
        <taxon>Eukaryota</taxon>
        <taxon>Fungi</taxon>
        <taxon>Fungi incertae sedis</taxon>
        <taxon>Chytridiomycota</taxon>
        <taxon>Chytridiomycota incertae sedis</taxon>
        <taxon>Chytridiomycetes</taxon>
        <taxon>Chytridiales</taxon>
        <taxon>Chytriomycetaceae</taxon>
        <taxon>Physocladia</taxon>
    </lineage>
</organism>
<dbReference type="SUPFAM" id="SSF53448">
    <property type="entry name" value="Nucleotide-diphospho-sugar transferases"/>
    <property type="match status" value="1"/>
</dbReference>
<dbReference type="Gene3D" id="3.90.550.50">
    <property type="match status" value="1"/>
</dbReference>
<keyword evidence="8" id="KW-0472">Membrane</keyword>
<comment type="caution">
    <text evidence="12">The sequence shown here is derived from an EMBL/GenBank/DDBJ whole genome shotgun (WGS) entry which is preliminary data.</text>
</comment>
<feature type="chain" id="PRO_5042228029" description="Glycosyltransferase family 71 protein" evidence="11">
    <location>
        <begin position="26"/>
        <end position="1538"/>
    </location>
</feature>
<keyword evidence="3" id="KW-0328">Glycosyltransferase</keyword>
<reference evidence="12" key="1">
    <citation type="submission" date="2020-05" db="EMBL/GenBank/DDBJ databases">
        <title>Phylogenomic resolution of chytrid fungi.</title>
        <authorList>
            <person name="Stajich J.E."/>
            <person name="Amses K."/>
            <person name="Simmons R."/>
            <person name="Seto K."/>
            <person name="Myers J."/>
            <person name="Bonds A."/>
            <person name="Quandt C.A."/>
            <person name="Barry K."/>
            <person name="Liu P."/>
            <person name="Grigoriev I."/>
            <person name="Longcore J.E."/>
            <person name="James T.Y."/>
        </authorList>
    </citation>
    <scope>NUCLEOTIDE SEQUENCE</scope>
    <source>
        <strain evidence="12">JEL0513</strain>
    </source>
</reference>
<keyword evidence="5" id="KW-0812">Transmembrane</keyword>
<dbReference type="Proteomes" id="UP001211907">
    <property type="component" value="Unassembled WGS sequence"/>
</dbReference>
<dbReference type="PANTHER" id="PTHR31392:SF1">
    <property type="entry name" value="ALPHA-1,3-MANNOSYLTRANSFERASE MNN1-RELATED"/>
    <property type="match status" value="1"/>
</dbReference>
<comment type="similarity">
    <text evidence="2">Belongs to the MNN1/MNT family.</text>
</comment>
<dbReference type="Pfam" id="PF11051">
    <property type="entry name" value="Mannosyl_trans3"/>
    <property type="match status" value="1"/>
</dbReference>
<evidence type="ECO:0000256" key="6">
    <source>
        <dbReference type="ARBA" id="ARBA00022968"/>
    </source>
</evidence>
<dbReference type="InterPro" id="IPR022751">
    <property type="entry name" value="Alpha_mannosyltransferase"/>
</dbReference>
<sequence>MLRPRFIAFALCICWVLLIFRIAQSGQNAGNSGFGNSQHHGSSWYFGSKPSKGNSVIDPAKNPPPPLFGYSTFTRNISATTEDNSLSIITTTNLTLAVASVGSGCPPPAQALIGIFSVAGKESAAKRQLLREKYRQLNANLPPHLQIHFKFFFGNAASFEKDYDLAVEQLIFPEETVVIDDVEDRDSGKILEWFRYARRKQMYSEHPRREREYCLRYRFIGKGDDDAVFHLPRLANMLNEISVDGSYFVGRNVVSDHAHMTGMLYFLSSNIVEWINFSNIPPDDVKGIEDLQVGHWMLTQNDFNFTRVHLGSKFHDLEESPLFSSGVVSENTMVLHWCKDLPRMFKCITNLFSNSTLAPHVAQRLMQPMSVKNRVNQFGLNIATPQLNAMIDILATMHTEKPDAISLTDIDSVLVNHIVEFWLDVMDVASIKTFDESKVQKVIQDFSAHAYLKQCKEGDVEHFVVDLILRHIIASDMGVFFDWKVSGPAVDMSNDMVLRPMFIAIMLCVCWVLLMLRIAQPRPKTGKQDGDNNQHHRSSWHFGSKPNKGNSLIDPAKNPPPPLFGYTTETTKILDKANRKLAQIVTTTNLTLEVASIDSGCPAPAQALVGIFSVAGKESAAKRQLLREKYRQLNAHLPPHLQIHIKFFFGNAASFEKDYDLAVEQLIFPDETVVLDDVEDRDSGKILEWFRYARRKQMYSKHPRREGEYCLRYRFIGKGDDDAIFHLPRLANMLHKIPLKGSHYVGRNFESQNDGIVAHMTGMLYFLSADIVEWINFSTIPADDVKGIEDLQVGHWMMIQNDFNFTRVHLGGKFHDLEESPMFTTGPVTENTMVLHWCKDLPRMFKCITNLFDDSLLAPHVVQRLIQPVSVRNRLNQFGLNISTPQLNAMIDTLATVYAETPEAISLATIDSILIDPIVEYWLNALDVASIKNLDKDKIKRLIRDVSVQAYVTQRKEGDVAYLAVDLILRNIVASDMGVFFDWKVSGPAVNKHTQNLCVKKKLDDMTISLRRLKTVTLLGGCLLTGLLLLQLFHGSATEQSSPNFQIERDIDLLQVQFLDYLSGELSAKDGSSPFGQFGGSLVDTSFDPHTVWHRIHEYALTVHSLEHNYTDFLQLGRRVRACLIAYSVLHDQPAILMSLLQPRVALNNRDFVVVSLVKELESIIDGITNQLYWWIFPNFNSIYELKNRVYSDQTGIVMTTGGRHFEFAVHAITALRTVLNCTLPIEIQYLGENDLSEEKRAGLNSIPGVKTVNILNIFPNFEKLFDMDQIGTGGWAVKPFAILASGFRNVIFVDADALFFEDPEIAFRDSAIYKEFGQMFFHDRSMTKNGTASWFREINPHVSKYASSLRYLNGLTFHEMESGVVALDKGKTGVLHALLLVCKMNAKPERDVSYVNMHGDKESFWMSWDIARVPYRFVPTYGGSVGFKNEKGQVCGGLFHTDEKEKPLWWNGGVVMNKRSDNLQYVRFEHAAFDTDGDPLEWVWETADTPFCLMPRHPEREIVKLSLAEKKTAETYVEMFKELRNNGWKDYLNKKFN</sequence>
<dbReference type="GO" id="GO:0016020">
    <property type="term" value="C:membrane"/>
    <property type="evidence" value="ECO:0007669"/>
    <property type="project" value="UniProtKB-SubCell"/>
</dbReference>
<evidence type="ECO:0000256" key="3">
    <source>
        <dbReference type="ARBA" id="ARBA00022676"/>
    </source>
</evidence>
<evidence type="ECO:0000256" key="5">
    <source>
        <dbReference type="ARBA" id="ARBA00022692"/>
    </source>
</evidence>
<keyword evidence="13" id="KW-1185">Reference proteome</keyword>
<evidence type="ECO:0000256" key="11">
    <source>
        <dbReference type="SAM" id="SignalP"/>
    </source>
</evidence>
<dbReference type="GO" id="GO:0005794">
    <property type="term" value="C:Golgi apparatus"/>
    <property type="evidence" value="ECO:0007669"/>
    <property type="project" value="TreeGrafter"/>
</dbReference>
<keyword evidence="9" id="KW-0325">Glycoprotein</keyword>
<proteinExistence type="inferred from homology"/>
<feature type="region of interest" description="Disordered" evidence="10">
    <location>
        <begin position="523"/>
        <end position="560"/>
    </location>
</feature>
<keyword evidence="4" id="KW-0808">Transferase</keyword>
<evidence type="ECO:0008006" key="14">
    <source>
        <dbReference type="Google" id="ProtNLM"/>
    </source>
</evidence>
<evidence type="ECO:0000313" key="13">
    <source>
        <dbReference type="Proteomes" id="UP001211907"/>
    </source>
</evidence>
<dbReference type="PANTHER" id="PTHR31392">
    <property type="entry name" value="ALPHA-1,3-MANNOSYLTRANSFERASE MNN1-RELATED"/>
    <property type="match status" value="1"/>
</dbReference>
<dbReference type="InterPro" id="IPR029044">
    <property type="entry name" value="Nucleotide-diphossugar_trans"/>
</dbReference>
<dbReference type="EMBL" id="JADGJH010001654">
    <property type="protein sequence ID" value="KAJ3111214.1"/>
    <property type="molecule type" value="Genomic_DNA"/>
</dbReference>
<keyword evidence="6" id="KW-0735">Signal-anchor</keyword>
<accession>A0AAD5XAV0</accession>
<evidence type="ECO:0000256" key="4">
    <source>
        <dbReference type="ARBA" id="ARBA00022679"/>
    </source>
</evidence>
<dbReference type="GO" id="GO:0006493">
    <property type="term" value="P:protein O-linked glycosylation"/>
    <property type="evidence" value="ECO:0007669"/>
    <property type="project" value="TreeGrafter"/>
</dbReference>
<gene>
    <name evidence="12" type="ORF">HK100_002767</name>
</gene>
<feature type="signal peptide" evidence="11">
    <location>
        <begin position="1"/>
        <end position="25"/>
    </location>
</feature>
<evidence type="ECO:0000256" key="7">
    <source>
        <dbReference type="ARBA" id="ARBA00022989"/>
    </source>
</evidence>
<evidence type="ECO:0000256" key="1">
    <source>
        <dbReference type="ARBA" id="ARBA00004606"/>
    </source>
</evidence>
<evidence type="ECO:0000256" key="8">
    <source>
        <dbReference type="ARBA" id="ARBA00023136"/>
    </source>
</evidence>
<evidence type="ECO:0000313" key="12">
    <source>
        <dbReference type="EMBL" id="KAJ3111214.1"/>
    </source>
</evidence>
<comment type="subcellular location">
    <subcellularLocation>
        <location evidence="1">Membrane</location>
        <topology evidence="1">Single-pass type II membrane protein</topology>
    </subcellularLocation>
</comment>
<keyword evidence="11" id="KW-0732">Signal</keyword>
<dbReference type="GO" id="GO:0000033">
    <property type="term" value="F:alpha-1,3-mannosyltransferase activity"/>
    <property type="evidence" value="ECO:0007669"/>
    <property type="project" value="TreeGrafter"/>
</dbReference>
<keyword evidence="7" id="KW-1133">Transmembrane helix</keyword>